<evidence type="ECO:0000313" key="4">
    <source>
        <dbReference type="Proteomes" id="UP001301350"/>
    </source>
</evidence>
<reference evidence="3 4" key="1">
    <citation type="submission" date="2022-07" db="EMBL/GenBank/DDBJ databases">
        <title>Genome-wide signatures of adaptation to extreme environments.</title>
        <authorList>
            <person name="Cho C.H."/>
            <person name="Yoon H.S."/>
        </authorList>
    </citation>
    <scope>NUCLEOTIDE SEQUENCE [LARGE SCALE GENOMIC DNA]</scope>
    <source>
        <strain evidence="3 4">DBV 063 E5</strain>
    </source>
</reference>
<name>A0AAV9J2K1_CYACA</name>
<dbReference type="AlphaFoldDB" id="A0AAV9J2K1"/>
<dbReference type="Gene3D" id="3.90.830.10">
    <property type="entry name" value="Syntaxin Binding Protein 1, Chain A, domain 2"/>
    <property type="match status" value="1"/>
</dbReference>
<dbReference type="EMBL" id="JANCYW010000019">
    <property type="protein sequence ID" value="KAK4538709.1"/>
    <property type="molecule type" value="Genomic_DNA"/>
</dbReference>
<gene>
    <name evidence="3" type="ORF">CDCA_CDCA19G4734</name>
</gene>
<dbReference type="InterPro" id="IPR043127">
    <property type="entry name" value="Sec-1-like_dom3a"/>
</dbReference>
<dbReference type="Gene3D" id="3.40.50.1910">
    <property type="match status" value="2"/>
</dbReference>
<dbReference type="Pfam" id="PF00995">
    <property type="entry name" value="Sec1"/>
    <property type="match status" value="1"/>
</dbReference>
<comment type="caution">
    <text evidence="3">The sequence shown here is derived from an EMBL/GenBank/DDBJ whole genome shotgun (WGS) entry which is preliminary data.</text>
</comment>
<dbReference type="PANTHER" id="PTHR11679">
    <property type="entry name" value="VESICLE PROTEIN SORTING-ASSOCIATED"/>
    <property type="match status" value="1"/>
</dbReference>
<proteinExistence type="inferred from homology"/>
<sequence>MEESLDENALLADWLRALGPLPPGAASRVLWVDADWWLAWQEAWRPQLEPHLRTRLQVASVHCVSDGDADVEDRAGWCWDAARQQVVLVARTFHESVVLQVAAYLRAHGLATPSTSSPPTLLQASPAVHRLVNVPHPCAACWRVLQRAGLGDHFAAPPSSLPLRWRRDALGIDTLCWPSAVRECRLHGRQEWTAQAIAETLMRDPRWRWERVRYVGSWATAVARHMERMRRQRPRRSAMAAAAAAESSSQVNDTLDWRCIGRAEESAAVAPDRAFPVDDPGTARVPLPRRCARRKCARLVLIDRMLDPITPLLTQMTYAGLWSEVARAAYPSWTALGLSPRAIAADDPLLLRIADRNFSEAVRELGHAANRLKRFSEARPNRQTADLQQIAVYVQGLEAHQTEHATVSRHLEAATCMSERTFERVAFRQRFELERQMLHGVTALRSRRTWLEQRLVDVIAMAAEVPDRLAYWRLACLQALCAGGDAAYWRDPVRLQAALVFGVETVVADVLALQQAGLLPAAAAPWKGPRMAETFDWALARDALGLLHPYEGEGTGGEYAGYTPITVALARLAWDAPPPPSPPPLTPPKTREPEGSERITPASTFWRELQPTSSLLLSQAPALLKRAQPRHWEQRALTDLCHQALRCAEPPGTLEWDKDEDGGETVEYVVILGGVTLAEAAALRASPEYEQHQRIVQVASTAVVNDSEWLEQWMTG</sequence>
<dbReference type="InterPro" id="IPR027482">
    <property type="entry name" value="Sec1-like_dom2"/>
</dbReference>
<dbReference type="SUPFAM" id="SSF56815">
    <property type="entry name" value="Sec1/munc18-like (SM) proteins"/>
    <property type="match status" value="1"/>
</dbReference>
<accession>A0AAV9J2K1</accession>
<comment type="similarity">
    <text evidence="1">Belongs to the STXBP/unc-18/SEC1 family.</text>
</comment>
<protein>
    <submittedName>
        <fullName evidence="3">Uncharacterized protein</fullName>
    </submittedName>
</protein>
<evidence type="ECO:0000256" key="1">
    <source>
        <dbReference type="ARBA" id="ARBA00009884"/>
    </source>
</evidence>
<keyword evidence="4" id="KW-1185">Reference proteome</keyword>
<evidence type="ECO:0000256" key="2">
    <source>
        <dbReference type="SAM" id="MobiDB-lite"/>
    </source>
</evidence>
<organism evidence="3 4">
    <name type="scientific">Cyanidium caldarium</name>
    <name type="common">Red alga</name>
    <dbReference type="NCBI Taxonomy" id="2771"/>
    <lineage>
        <taxon>Eukaryota</taxon>
        <taxon>Rhodophyta</taxon>
        <taxon>Bangiophyceae</taxon>
        <taxon>Cyanidiales</taxon>
        <taxon>Cyanidiaceae</taxon>
        <taxon>Cyanidium</taxon>
    </lineage>
</organism>
<feature type="region of interest" description="Disordered" evidence="2">
    <location>
        <begin position="573"/>
        <end position="597"/>
    </location>
</feature>
<dbReference type="Proteomes" id="UP001301350">
    <property type="component" value="Unassembled WGS sequence"/>
</dbReference>
<evidence type="ECO:0000313" key="3">
    <source>
        <dbReference type="EMBL" id="KAK4538709.1"/>
    </source>
</evidence>
<dbReference type="InterPro" id="IPR001619">
    <property type="entry name" value="Sec1-like"/>
</dbReference>
<dbReference type="InterPro" id="IPR036045">
    <property type="entry name" value="Sec1-like_sf"/>
</dbReference>
<feature type="compositionally biased region" description="Pro residues" evidence="2">
    <location>
        <begin position="576"/>
        <end position="587"/>
    </location>
</feature>
<dbReference type="GO" id="GO:0016192">
    <property type="term" value="P:vesicle-mediated transport"/>
    <property type="evidence" value="ECO:0007669"/>
    <property type="project" value="InterPro"/>
</dbReference>